<dbReference type="GO" id="GO:0016787">
    <property type="term" value="F:hydrolase activity"/>
    <property type="evidence" value="ECO:0007669"/>
    <property type="project" value="UniProtKB-KW"/>
</dbReference>
<name>A0A6G8AP65_9ENTE</name>
<organism evidence="2 3">
    <name type="scientific">Vagococcus coleopterorum</name>
    <dbReference type="NCBI Taxonomy" id="2714946"/>
    <lineage>
        <taxon>Bacteria</taxon>
        <taxon>Bacillati</taxon>
        <taxon>Bacillota</taxon>
        <taxon>Bacilli</taxon>
        <taxon>Lactobacillales</taxon>
        <taxon>Enterococcaceae</taxon>
        <taxon>Vagococcus</taxon>
    </lineage>
</organism>
<dbReference type="AlphaFoldDB" id="A0A6G8AP65"/>
<dbReference type="EMBL" id="CP049886">
    <property type="protein sequence ID" value="QIL46770.1"/>
    <property type="molecule type" value="Genomic_DNA"/>
</dbReference>
<reference evidence="2 3" key="1">
    <citation type="submission" date="2020-03" db="EMBL/GenBank/DDBJ databases">
        <title>Vagococcus sp. nov., isolated from beetles.</title>
        <authorList>
            <person name="Hyun D.-W."/>
            <person name="Bae J.-W."/>
        </authorList>
    </citation>
    <scope>NUCLEOTIDE SEQUENCE [LARGE SCALE GENOMIC DNA]</scope>
    <source>
        <strain evidence="2 3">HDW17A</strain>
    </source>
</reference>
<keyword evidence="2" id="KW-0378">Hydrolase</keyword>
<dbReference type="Pfam" id="PF00561">
    <property type="entry name" value="Abhydrolase_1"/>
    <property type="match status" value="1"/>
</dbReference>
<keyword evidence="3" id="KW-1185">Reference proteome</keyword>
<dbReference type="RefSeq" id="WP_166008158.1">
    <property type="nucleotide sequence ID" value="NZ_CP049886.1"/>
</dbReference>
<dbReference type="GO" id="GO:0016020">
    <property type="term" value="C:membrane"/>
    <property type="evidence" value="ECO:0007669"/>
    <property type="project" value="TreeGrafter"/>
</dbReference>
<accession>A0A6G8AP65</accession>
<dbReference type="KEGG" id="vah:G7081_06675"/>
<evidence type="ECO:0000313" key="2">
    <source>
        <dbReference type="EMBL" id="QIL46770.1"/>
    </source>
</evidence>
<sequence length="309" mass="34516">MKRMFKVVGMLLVSLLVLIVLLFVGVYVNNKIQLKKESQKIIPYGQEVIVDGKSMRVQVTGEGEETMVLLPGYLTASPVLDFQPLVTELAKNYKVVVVEPFGYGLSEDTKKERSIENLTSELHQAFEQLGINSYHIVGHSIAGVYSLSYINQYPEEVKSFIGIDSSLPAQGGADDNQGGAIKLLSQSGIYRLFANVEPTFLNGPDLSKEDNEQFNYISFKNIGNKATINEGELMQQTFDKVKTLSYPTDLPVLYFLASESIEPDDKWLPVHEKMIENSAKSDIKILDGSHYLHHTQSVEIGETIQTFLD</sequence>
<proteinExistence type="predicted"/>
<dbReference type="InterPro" id="IPR000073">
    <property type="entry name" value="AB_hydrolase_1"/>
</dbReference>
<dbReference type="Gene3D" id="3.40.50.1820">
    <property type="entry name" value="alpha/beta hydrolase"/>
    <property type="match status" value="1"/>
</dbReference>
<dbReference type="SUPFAM" id="SSF53474">
    <property type="entry name" value="alpha/beta-Hydrolases"/>
    <property type="match status" value="1"/>
</dbReference>
<evidence type="ECO:0000313" key="3">
    <source>
        <dbReference type="Proteomes" id="UP000500890"/>
    </source>
</evidence>
<dbReference type="PANTHER" id="PTHR43798">
    <property type="entry name" value="MONOACYLGLYCEROL LIPASE"/>
    <property type="match status" value="1"/>
</dbReference>
<dbReference type="Proteomes" id="UP000500890">
    <property type="component" value="Chromosome"/>
</dbReference>
<dbReference type="PANTHER" id="PTHR43798:SF33">
    <property type="entry name" value="HYDROLASE, PUTATIVE (AFU_ORTHOLOGUE AFUA_2G14860)-RELATED"/>
    <property type="match status" value="1"/>
</dbReference>
<evidence type="ECO:0000259" key="1">
    <source>
        <dbReference type="Pfam" id="PF00561"/>
    </source>
</evidence>
<feature type="domain" description="AB hydrolase-1" evidence="1">
    <location>
        <begin position="66"/>
        <end position="191"/>
    </location>
</feature>
<dbReference type="InterPro" id="IPR029058">
    <property type="entry name" value="AB_hydrolase_fold"/>
</dbReference>
<gene>
    <name evidence="2" type="ORF">G7081_06675</name>
</gene>
<protein>
    <submittedName>
        <fullName evidence="2">Alpha/beta hydrolase</fullName>
    </submittedName>
</protein>
<dbReference type="InterPro" id="IPR050266">
    <property type="entry name" value="AB_hydrolase_sf"/>
</dbReference>